<proteinExistence type="inferred from homology"/>
<sequence length="645" mass="74985">MPQFSTGSQLTNISDEEYLVLRAKETADSDPFQSKAWTLTAKTLFPQNFDVQFEAYLIEKANGNTKEAAKFFSELFHSFIAENGLWEEIYAVTNALRSESNDGETVFLRNMFSYIPPMIQRDILTLTAERSEDTMEHCRLMLLLFKKFPQNTSQLIIRLVDTLMTAEKHGHCTSVINCYRKTLVSEVLPLLLHVTGDLPSKQLYRFFHKSTEFYLAYLMSKPSTVENLLESGNKNEITWESLFNLMRMFGSKLDWELCSIFVSPWNRDAAWLQIMAFNSSLLGSAEPVKGLRQLIYCLTILFAYSLHQYNSALNPAVDTKISVVLVEAFVGKEAEDISATPTKRLKLDPAVPDTNILLVTAGDGTGDVIKYFNFAMKCWNFLTSTEAHQKEFLKLKQHVKLDSWMLEFLTDVSLYRGKFDEFQMHIQASANSIRNALQKLSYNFVSKNYSVLGDCCILVVKLLENVPFVGNIYPKLTEFDTLRHLHYLPVTKIPILQYVVKILINMFWHFLPNFDRFDIDRLYGYLLILCQMNWPTEKKIVSDILTRIRVQRSFKFLLFFKYVINVEILEEFMHMYSNEQEVVKLELSGITHTQSSHKRMSTRGADKEDREDFRQLMKQQVCRDEPLHILITQFLLEEEKFICWT</sequence>
<dbReference type="AlphaFoldDB" id="A0AAN9U2Q2"/>
<dbReference type="Proteomes" id="UP001367676">
    <property type="component" value="Unassembled WGS sequence"/>
</dbReference>
<dbReference type="Pfam" id="PF21045">
    <property type="entry name" value="INT10"/>
    <property type="match status" value="2"/>
</dbReference>
<evidence type="ECO:0000256" key="4">
    <source>
        <dbReference type="ARBA" id="ARBA00023242"/>
    </source>
</evidence>
<dbReference type="PANTHER" id="PTHR16055">
    <property type="entry name" value="INTEGRATOR COMPLEX SUBUNIT 10"/>
    <property type="match status" value="1"/>
</dbReference>
<reference evidence="5 6" key="1">
    <citation type="submission" date="2024-03" db="EMBL/GenBank/DDBJ databases">
        <title>Adaptation during the transition from Ophiocordyceps entomopathogen to insect associate is accompanied by gene loss and intensified selection.</title>
        <authorList>
            <person name="Ward C.M."/>
            <person name="Onetto C.A."/>
            <person name="Borneman A.R."/>
        </authorList>
    </citation>
    <scope>NUCLEOTIDE SEQUENCE [LARGE SCALE GENOMIC DNA]</scope>
    <source>
        <strain evidence="5">AWRI1</strain>
        <tissue evidence="5">Single Adult Female</tissue>
    </source>
</reference>
<protein>
    <recommendedName>
        <fullName evidence="3">Integrator complex subunit 10</fullName>
    </recommendedName>
</protein>
<comment type="caution">
    <text evidence="5">The sequence shown here is derived from an EMBL/GenBank/DDBJ whole genome shotgun (WGS) entry which is preliminary data.</text>
</comment>
<evidence type="ECO:0000256" key="2">
    <source>
        <dbReference type="ARBA" id="ARBA00010391"/>
    </source>
</evidence>
<dbReference type="GO" id="GO:0016180">
    <property type="term" value="P:snRNA processing"/>
    <property type="evidence" value="ECO:0007669"/>
    <property type="project" value="InterPro"/>
</dbReference>
<dbReference type="PANTHER" id="PTHR16055:SF2">
    <property type="entry name" value="INTEGRATOR COMPLEX SUBUNIT 10"/>
    <property type="match status" value="1"/>
</dbReference>
<keyword evidence="6" id="KW-1185">Reference proteome</keyword>
<evidence type="ECO:0000256" key="3">
    <source>
        <dbReference type="ARBA" id="ARBA00016811"/>
    </source>
</evidence>
<dbReference type="EMBL" id="JBBCAQ010000003">
    <property type="protein sequence ID" value="KAK7604859.1"/>
    <property type="molecule type" value="Genomic_DNA"/>
</dbReference>
<evidence type="ECO:0000256" key="1">
    <source>
        <dbReference type="ARBA" id="ARBA00004123"/>
    </source>
</evidence>
<evidence type="ECO:0000313" key="5">
    <source>
        <dbReference type="EMBL" id="KAK7604859.1"/>
    </source>
</evidence>
<comment type="similarity">
    <text evidence="2">Belongs to the Integrator subunit 10 family.</text>
</comment>
<dbReference type="PRINTS" id="PR02106">
    <property type="entry name" value="INTSUBUNIT10"/>
</dbReference>
<keyword evidence="4" id="KW-0539">Nucleus</keyword>
<evidence type="ECO:0000313" key="6">
    <source>
        <dbReference type="Proteomes" id="UP001367676"/>
    </source>
</evidence>
<gene>
    <name evidence="5" type="ORF">V9T40_006045</name>
</gene>
<accession>A0AAN9U2Q2</accession>
<organism evidence="5 6">
    <name type="scientific">Parthenolecanium corni</name>
    <dbReference type="NCBI Taxonomy" id="536013"/>
    <lineage>
        <taxon>Eukaryota</taxon>
        <taxon>Metazoa</taxon>
        <taxon>Ecdysozoa</taxon>
        <taxon>Arthropoda</taxon>
        <taxon>Hexapoda</taxon>
        <taxon>Insecta</taxon>
        <taxon>Pterygota</taxon>
        <taxon>Neoptera</taxon>
        <taxon>Paraneoptera</taxon>
        <taxon>Hemiptera</taxon>
        <taxon>Sternorrhyncha</taxon>
        <taxon>Coccoidea</taxon>
        <taxon>Coccidae</taxon>
        <taxon>Parthenolecanium</taxon>
    </lineage>
</organism>
<dbReference type="GO" id="GO:0032039">
    <property type="term" value="C:integrator complex"/>
    <property type="evidence" value="ECO:0007669"/>
    <property type="project" value="InterPro"/>
</dbReference>
<comment type="subcellular location">
    <subcellularLocation>
        <location evidence="1">Nucleus</location>
    </subcellularLocation>
</comment>
<dbReference type="InterPro" id="IPR026164">
    <property type="entry name" value="Int_cplx_su10"/>
</dbReference>
<name>A0AAN9U2Q2_9HEMI</name>